<dbReference type="Gene3D" id="1.10.10.60">
    <property type="entry name" value="Homeodomain-like"/>
    <property type="match status" value="1"/>
</dbReference>
<feature type="DNA-binding region" description="H-T-H motif" evidence="2">
    <location>
        <begin position="39"/>
        <end position="58"/>
    </location>
</feature>
<dbReference type="InterPro" id="IPR036271">
    <property type="entry name" value="Tet_transcr_reg_TetR-rel_C_sf"/>
</dbReference>
<dbReference type="RefSeq" id="WP_394836539.1">
    <property type="nucleotide sequence ID" value="NZ_CP089929.1"/>
</dbReference>
<dbReference type="InterPro" id="IPR009057">
    <property type="entry name" value="Homeodomain-like_sf"/>
</dbReference>
<dbReference type="SUPFAM" id="SSF46689">
    <property type="entry name" value="Homeodomain-like"/>
    <property type="match status" value="1"/>
</dbReference>
<sequence>MGDVVLMERALRSSSQKKREAMVEAATRLFLEYGFEGVSMDVIAEQANVSKRTLYNHFNDKYALFEAVMALLCESVLPWPWQPADLKRGEVRSTLEKLGVAFLGSIYAPIQIELYRTVAHDTRRFPQLGLMLLEGPIQRSHKLVGEYLRAWQAAGEIDVPDCDRAAAQFLGMLKADVQMKLLFDARRKVSPAEIRGLAKAAVDLFLNGAGPKGARSEKPRKKA</sequence>
<evidence type="ECO:0000259" key="3">
    <source>
        <dbReference type="PROSITE" id="PS50977"/>
    </source>
</evidence>
<evidence type="ECO:0000256" key="2">
    <source>
        <dbReference type="PROSITE-ProRule" id="PRU00335"/>
    </source>
</evidence>
<dbReference type="Pfam" id="PF14246">
    <property type="entry name" value="TetR_C_7"/>
    <property type="match status" value="1"/>
</dbReference>
<dbReference type="InterPro" id="IPR001647">
    <property type="entry name" value="HTH_TetR"/>
</dbReference>
<keyword evidence="1 2" id="KW-0238">DNA-binding</keyword>
<evidence type="ECO:0000313" key="5">
    <source>
        <dbReference type="Proteomes" id="UP001374803"/>
    </source>
</evidence>
<dbReference type="PANTHER" id="PTHR30055:SF146">
    <property type="entry name" value="HTH-TYPE TRANSCRIPTIONAL DUAL REGULATOR CECR"/>
    <property type="match status" value="1"/>
</dbReference>
<protein>
    <submittedName>
        <fullName evidence="4">TetR/AcrR family transcriptional regulator</fullName>
    </submittedName>
</protein>
<organism evidence="4 5">
    <name type="scientific">Pendulispora rubella</name>
    <dbReference type="NCBI Taxonomy" id="2741070"/>
    <lineage>
        <taxon>Bacteria</taxon>
        <taxon>Pseudomonadati</taxon>
        <taxon>Myxococcota</taxon>
        <taxon>Myxococcia</taxon>
        <taxon>Myxococcales</taxon>
        <taxon>Sorangiineae</taxon>
        <taxon>Pendulisporaceae</taxon>
        <taxon>Pendulispora</taxon>
    </lineage>
</organism>
<dbReference type="PRINTS" id="PR00455">
    <property type="entry name" value="HTHTETR"/>
</dbReference>
<accession>A0ABZ2LCG9</accession>
<name>A0ABZ2LCG9_9BACT</name>
<dbReference type="InterPro" id="IPR050109">
    <property type="entry name" value="HTH-type_TetR-like_transc_reg"/>
</dbReference>
<dbReference type="PROSITE" id="PS50977">
    <property type="entry name" value="HTH_TETR_2"/>
    <property type="match status" value="1"/>
</dbReference>
<proteinExistence type="predicted"/>
<dbReference type="PROSITE" id="PS01081">
    <property type="entry name" value="HTH_TETR_1"/>
    <property type="match status" value="1"/>
</dbReference>
<keyword evidence="5" id="KW-1185">Reference proteome</keyword>
<dbReference type="Pfam" id="PF00440">
    <property type="entry name" value="TetR_N"/>
    <property type="match status" value="1"/>
</dbReference>
<dbReference type="InterPro" id="IPR023772">
    <property type="entry name" value="DNA-bd_HTH_TetR-type_CS"/>
</dbReference>
<dbReference type="Gene3D" id="1.10.357.10">
    <property type="entry name" value="Tetracycline Repressor, domain 2"/>
    <property type="match status" value="1"/>
</dbReference>
<dbReference type="PANTHER" id="PTHR30055">
    <property type="entry name" value="HTH-TYPE TRANSCRIPTIONAL REGULATOR RUTR"/>
    <property type="match status" value="1"/>
</dbReference>
<gene>
    <name evidence="4" type="ORF">LVJ94_06485</name>
</gene>
<dbReference type="Proteomes" id="UP001374803">
    <property type="component" value="Chromosome"/>
</dbReference>
<dbReference type="EMBL" id="CP089983">
    <property type="protein sequence ID" value="WXB06881.1"/>
    <property type="molecule type" value="Genomic_DNA"/>
</dbReference>
<evidence type="ECO:0000256" key="1">
    <source>
        <dbReference type="ARBA" id="ARBA00023125"/>
    </source>
</evidence>
<dbReference type="SUPFAM" id="SSF48498">
    <property type="entry name" value="Tetracyclin repressor-like, C-terminal domain"/>
    <property type="match status" value="1"/>
</dbReference>
<dbReference type="InterPro" id="IPR039536">
    <property type="entry name" value="TetR_C_Proteobacteria"/>
</dbReference>
<feature type="domain" description="HTH tetR-type" evidence="3">
    <location>
        <begin position="16"/>
        <end position="76"/>
    </location>
</feature>
<reference evidence="4" key="1">
    <citation type="submission" date="2021-12" db="EMBL/GenBank/DDBJ databases">
        <title>Discovery of the Pendulisporaceae a myxobacterial family with distinct sporulation behavior and unique specialized metabolism.</title>
        <authorList>
            <person name="Garcia R."/>
            <person name="Popoff A."/>
            <person name="Bader C.D."/>
            <person name="Loehr J."/>
            <person name="Walesch S."/>
            <person name="Walt C."/>
            <person name="Boldt J."/>
            <person name="Bunk B."/>
            <person name="Haeckl F.J.F.P.J."/>
            <person name="Gunesch A.P."/>
            <person name="Birkelbach J."/>
            <person name="Nuebel U."/>
            <person name="Pietschmann T."/>
            <person name="Bach T."/>
            <person name="Mueller R."/>
        </authorList>
    </citation>
    <scope>NUCLEOTIDE SEQUENCE</scope>
    <source>
        <strain evidence="4">MSr11367</strain>
    </source>
</reference>
<evidence type="ECO:0000313" key="4">
    <source>
        <dbReference type="EMBL" id="WXB06881.1"/>
    </source>
</evidence>